<reference evidence="3" key="1">
    <citation type="journal article" date="2011" name="Nat. Genet.">
        <title>The Arabidopsis lyrata genome sequence and the basis of rapid genome size change.</title>
        <authorList>
            <person name="Hu T.T."/>
            <person name="Pattyn P."/>
            <person name="Bakker E.G."/>
            <person name="Cao J."/>
            <person name="Cheng J.-F."/>
            <person name="Clark R.M."/>
            <person name="Fahlgren N."/>
            <person name="Fawcett J.A."/>
            <person name="Grimwood J."/>
            <person name="Gundlach H."/>
            <person name="Haberer G."/>
            <person name="Hollister J.D."/>
            <person name="Ossowski S."/>
            <person name="Ottilar R.P."/>
            <person name="Salamov A.A."/>
            <person name="Schneeberger K."/>
            <person name="Spannagl M."/>
            <person name="Wang X."/>
            <person name="Yang L."/>
            <person name="Nasrallah M.E."/>
            <person name="Bergelson J."/>
            <person name="Carrington J.C."/>
            <person name="Gaut B.S."/>
            <person name="Schmutz J."/>
            <person name="Mayer K.F.X."/>
            <person name="Van de Peer Y."/>
            <person name="Grigoriev I.V."/>
            <person name="Nordborg M."/>
            <person name="Weigel D."/>
            <person name="Guo Y.-L."/>
        </authorList>
    </citation>
    <scope>NUCLEOTIDE SEQUENCE [LARGE SCALE GENOMIC DNA]</scope>
    <source>
        <strain evidence="3">cv. MN47</strain>
    </source>
</reference>
<dbReference type="STRING" id="81972.D7LMT4"/>
<dbReference type="Proteomes" id="UP000008694">
    <property type="component" value="Unassembled WGS sequence"/>
</dbReference>
<evidence type="ECO:0000259" key="1">
    <source>
        <dbReference type="Pfam" id="PF01936"/>
    </source>
</evidence>
<dbReference type="GO" id="GO:0004540">
    <property type="term" value="F:RNA nuclease activity"/>
    <property type="evidence" value="ECO:0007669"/>
    <property type="project" value="InterPro"/>
</dbReference>
<dbReference type="InterPro" id="IPR021139">
    <property type="entry name" value="NYN"/>
</dbReference>
<dbReference type="Gramene" id="Al_scaffold_0005_1365">
    <property type="protein sequence ID" value="Al_scaffold_0005_1365"/>
    <property type="gene ID" value="Al_scaffold_0005_1365"/>
</dbReference>
<dbReference type="AlphaFoldDB" id="D7LMT4"/>
<dbReference type="Pfam" id="PF01936">
    <property type="entry name" value="NYN"/>
    <property type="match status" value="1"/>
</dbReference>
<dbReference type="HOGENOM" id="CLU_1436261_0_0_1"/>
<keyword evidence="3" id="KW-1185">Reference proteome</keyword>
<evidence type="ECO:0000313" key="3">
    <source>
        <dbReference type="Proteomes" id="UP000008694"/>
    </source>
</evidence>
<dbReference type="EMBL" id="GL348717">
    <property type="protein sequence ID" value="EFH53701.1"/>
    <property type="molecule type" value="Genomic_DNA"/>
</dbReference>
<gene>
    <name evidence="2" type="ORF">ARALYDRAFT_665330</name>
</gene>
<proteinExistence type="predicted"/>
<accession>D7LMT4</accession>
<protein>
    <submittedName>
        <fullName evidence="2">Predicted protein</fullName>
    </submittedName>
</protein>
<evidence type="ECO:0000313" key="2">
    <source>
        <dbReference type="EMBL" id="EFH53701.1"/>
    </source>
</evidence>
<feature type="domain" description="NYN" evidence="1">
    <location>
        <begin position="69"/>
        <end position="178"/>
    </location>
</feature>
<organism evidence="3">
    <name type="scientific">Arabidopsis lyrata subsp. lyrata</name>
    <name type="common">Lyre-leaved rock-cress</name>
    <dbReference type="NCBI Taxonomy" id="81972"/>
    <lineage>
        <taxon>Eukaryota</taxon>
        <taxon>Viridiplantae</taxon>
        <taxon>Streptophyta</taxon>
        <taxon>Embryophyta</taxon>
        <taxon>Tracheophyta</taxon>
        <taxon>Spermatophyta</taxon>
        <taxon>Magnoliopsida</taxon>
        <taxon>eudicotyledons</taxon>
        <taxon>Gunneridae</taxon>
        <taxon>Pentapetalae</taxon>
        <taxon>rosids</taxon>
        <taxon>malvids</taxon>
        <taxon>Brassicales</taxon>
        <taxon>Brassicaceae</taxon>
        <taxon>Camelineae</taxon>
        <taxon>Arabidopsis</taxon>
    </lineage>
</organism>
<sequence>MVQNLTRSLADNMGLPLKNSAVCQLFYHGRILLEVYSLIETHVGSLCCSHRRDLTCPIDHLRPQHIYVYTFDLFVQSKALDGGAIDMLRRSGVEVHISQPPTKTKKKSNANHKGFPDYELGKAMHSWALERNPSPVLLISSDSRLRTDVSHIKSLRFEIILFHTKKAPKDLKDLCTKYALWFNGVAELT</sequence>
<name>D7LMT4_ARALL</name>